<dbReference type="GO" id="GO:0004497">
    <property type="term" value="F:monooxygenase activity"/>
    <property type="evidence" value="ECO:0007669"/>
    <property type="project" value="UniProtKB-KW"/>
</dbReference>
<dbReference type="EMBL" id="BAAATD010000022">
    <property type="protein sequence ID" value="GAA2637162.1"/>
    <property type="molecule type" value="Genomic_DNA"/>
</dbReference>
<comment type="caution">
    <text evidence="1">The sequence shown here is derived from an EMBL/GenBank/DDBJ whole genome shotgun (WGS) entry which is preliminary data.</text>
</comment>
<name>A0ABP6DAP8_9ACTN</name>
<evidence type="ECO:0000313" key="1">
    <source>
        <dbReference type="EMBL" id="GAA2637162.1"/>
    </source>
</evidence>
<dbReference type="Gene3D" id="3.30.70.100">
    <property type="match status" value="2"/>
</dbReference>
<accession>A0ABP6DAP8</accession>
<keyword evidence="1" id="KW-0503">Monooxygenase</keyword>
<dbReference type="InterPro" id="IPR011008">
    <property type="entry name" value="Dimeric_a/b-barrel"/>
</dbReference>
<dbReference type="Proteomes" id="UP001501509">
    <property type="component" value="Unassembled WGS sequence"/>
</dbReference>
<keyword evidence="2" id="KW-1185">Reference proteome</keyword>
<protein>
    <submittedName>
        <fullName evidence="1">Antibiotic biosynthesis monooxygenase</fullName>
    </submittedName>
</protein>
<dbReference type="RefSeq" id="WP_344548983.1">
    <property type="nucleotide sequence ID" value="NZ_BAAATD010000022.1"/>
</dbReference>
<organism evidence="1 2">
    <name type="scientific">Actinomadura fulvescens</name>
    <dbReference type="NCBI Taxonomy" id="46160"/>
    <lineage>
        <taxon>Bacteria</taxon>
        <taxon>Bacillati</taxon>
        <taxon>Actinomycetota</taxon>
        <taxon>Actinomycetes</taxon>
        <taxon>Streptosporangiales</taxon>
        <taxon>Thermomonosporaceae</taxon>
        <taxon>Actinomadura</taxon>
    </lineage>
</organism>
<evidence type="ECO:0000313" key="2">
    <source>
        <dbReference type="Proteomes" id="UP001501509"/>
    </source>
</evidence>
<reference evidence="2" key="1">
    <citation type="journal article" date="2019" name="Int. J. Syst. Evol. Microbiol.">
        <title>The Global Catalogue of Microorganisms (GCM) 10K type strain sequencing project: providing services to taxonomists for standard genome sequencing and annotation.</title>
        <authorList>
            <consortium name="The Broad Institute Genomics Platform"/>
            <consortium name="The Broad Institute Genome Sequencing Center for Infectious Disease"/>
            <person name="Wu L."/>
            <person name="Ma J."/>
        </authorList>
    </citation>
    <scope>NUCLEOTIDE SEQUENCE [LARGE SCALE GENOMIC DNA]</scope>
    <source>
        <strain evidence="2">JCM 6833</strain>
    </source>
</reference>
<sequence>MTTPDQPAPEPQAAGFEVFGTWRVPAPGHRQAADVIAAAWRTRPWPAPHLLSLQVLTSADADADSGGGSGGGSGGRVLVLHSRWTSENACRSTSLDQDWKRQVDAQVPGIQRTGVIGAAPYRSARHAAAEPGCVVLVTRRLCGPDPARARRLVDALFTGAACTPPAPGLLQARFLISPDGACVLNHAHWTSAAAHHAAITDVPPGLTGDPHWRQAHTWPGLASTTFQRLDPALVLHNPHPPTPT</sequence>
<dbReference type="SUPFAM" id="SSF54909">
    <property type="entry name" value="Dimeric alpha+beta barrel"/>
    <property type="match status" value="1"/>
</dbReference>
<keyword evidence="1" id="KW-0560">Oxidoreductase</keyword>
<gene>
    <name evidence="1" type="ORF">GCM10010411_90660</name>
</gene>
<proteinExistence type="predicted"/>